<feature type="signal peptide" evidence="1">
    <location>
        <begin position="1"/>
        <end position="17"/>
    </location>
</feature>
<evidence type="ECO:0000259" key="2">
    <source>
        <dbReference type="SMART" id="SM00849"/>
    </source>
</evidence>
<feature type="domain" description="Metallo-beta-lactamase" evidence="2">
    <location>
        <begin position="71"/>
        <end position="254"/>
    </location>
</feature>
<dbReference type="PROSITE" id="PS51257">
    <property type="entry name" value="PROKAR_LIPOPROTEIN"/>
    <property type="match status" value="1"/>
</dbReference>
<dbReference type="GO" id="GO:0008800">
    <property type="term" value="F:beta-lactamase activity"/>
    <property type="evidence" value="ECO:0007669"/>
    <property type="project" value="UniProtKB-EC"/>
</dbReference>
<dbReference type="SMART" id="SM00849">
    <property type="entry name" value="Lactamase_B"/>
    <property type="match status" value="1"/>
</dbReference>
<dbReference type="InterPro" id="IPR050855">
    <property type="entry name" value="NDM-1-like"/>
</dbReference>
<name>A0A6I6MIV7_9CAUL</name>
<dbReference type="RefSeq" id="WP_158765452.1">
    <property type="nucleotide sequence ID" value="NZ_CP047045.1"/>
</dbReference>
<dbReference type="InterPro" id="IPR001279">
    <property type="entry name" value="Metallo-B-lactamas"/>
</dbReference>
<reference evidence="4" key="1">
    <citation type="submission" date="2019-12" db="EMBL/GenBank/DDBJ databases">
        <title>Complete genome of Terracaulis silvestris 0127_4.</title>
        <authorList>
            <person name="Vieira S."/>
            <person name="Riedel T."/>
            <person name="Sproer C."/>
            <person name="Pascual J."/>
            <person name="Boedeker C."/>
            <person name="Overmann J."/>
        </authorList>
    </citation>
    <scope>NUCLEOTIDE SEQUENCE [LARGE SCALE GENOMIC DNA]</scope>
    <source>
        <strain evidence="4">0127_4</strain>
    </source>
</reference>
<sequence>MIPLRALFVCVALAACAAPSAPEPAPLPPLASEAEMAAAEQAPLEDDWGEWNAPVAPYALIGNIHYVGVSGVSAFLITTPDGHFLLDGAFPQSAPAIIANIEALGFNIRDVKYLLNSHAHIDHAGGLARLQQASGATMVASEGDREALESGRVGFGAIAPRVRVDRVIGDGETLTLGGVTMTALITAGHTPGCTSWSMDVRGADGAPHRAFFHCSTTLAGRSLVPPAYPGIAENFRATFARLRTIEADVLLTNHPEFADLVGKRARQIAGDANAFVDAGELQRLNTRLQATFEAELARQTAAAN</sequence>
<dbReference type="Proteomes" id="UP000431269">
    <property type="component" value="Chromosome"/>
</dbReference>
<dbReference type="AlphaFoldDB" id="A0A6I6MIV7"/>
<dbReference type="PANTHER" id="PTHR42951">
    <property type="entry name" value="METALLO-BETA-LACTAMASE DOMAIN-CONTAINING"/>
    <property type="match status" value="1"/>
</dbReference>
<organism evidence="3 4">
    <name type="scientific">Terricaulis silvestris</name>
    <dbReference type="NCBI Taxonomy" id="2686094"/>
    <lineage>
        <taxon>Bacteria</taxon>
        <taxon>Pseudomonadati</taxon>
        <taxon>Pseudomonadota</taxon>
        <taxon>Alphaproteobacteria</taxon>
        <taxon>Caulobacterales</taxon>
        <taxon>Caulobacteraceae</taxon>
        <taxon>Terricaulis</taxon>
    </lineage>
</organism>
<dbReference type="EC" id="3.5.2.6" evidence="3"/>
<dbReference type="KEGG" id="tsv:DSM104635_01338"/>
<evidence type="ECO:0000313" key="4">
    <source>
        <dbReference type="Proteomes" id="UP000431269"/>
    </source>
</evidence>
<dbReference type="NCBIfam" id="NF012229">
    <property type="entry name" value="bla_class_B_core"/>
    <property type="match status" value="1"/>
</dbReference>
<proteinExistence type="predicted"/>
<dbReference type="Gene3D" id="3.60.15.10">
    <property type="entry name" value="Ribonuclease Z/Hydroxyacylglutathione hydrolase-like"/>
    <property type="match status" value="1"/>
</dbReference>
<dbReference type="Pfam" id="PF00753">
    <property type="entry name" value="Lactamase_B"/>
    <property type="match status" value="1"/>
</dbReference>
<feature type="chain" id="PRO_5026257920" evidence="1">
    <location>
        <begin position="18"/>
        <end position="304"/>
    </location>
</feature>
<dbReference type="PANTHER" id="PTHR42951:SF17">
    <property type="entry name" value="METALLO-BETA-LACTAMASE DOMAIN-CONTAINING PROTEIN"/>
    <property type="match status" value="1"/>
</dbReference>
<evidence type="ECO:0000256" key="1">
    <source>
        <dbReference type="SAM" id="SignalP"/>
    </source>
</evidence>
<dbReference type="SUPFAM" id="SSF56281">
    <property type="entry name" value="Metallo-hydrolase/oxidoreductase"/>
    <property type="match status" value="1"/>
</dbReference>
<dbReference type="NCBIfam" id="NF033105">
    <property type="entry name" value="bla_subclass_B3"/>
    <property type="match status" value="1"/>
</dbReference>
<keyword evidence="4" id="KW-1185">Reference proteome</keyword>
<keyword evidence="1" id="KW-0732">Signal</keyword>
<dbReference type="InterPro" id="IPR036866">
    <property type="entry name" value="RibonucZ/Hydroxyglut_hydro"/>
</dbReference>
<keyword evidence="3" id="KW-0378">Hydrolase</keyword>
<dbReference type="EMBL" id="CP047045">
    <property type="protein sequence ID" value="QGZ94519.1"/>
    <property type="molecule type" value="Genomic_DNA"/>
</dbReference>
<protein>
    <submittedName>
        <fullName evidence="3">Metallo-beta-lactamase L1</fullName>
        <ecNumber evidence="3">3.5.2.6</ecNumber>
    </submittedName>
</protein>
<evidence type="ECO:0000313" key="3">
    <source>
        <dbReference type="EMBL" id="QGZ94519.1"/>
    </source>
</evidence>
<accession>A0A6I6MIV7</accession>
<gene>
    <name evidence="3" type="ORF">DSM104635_01338</name>
</gene>